<evidence type="ECO:0000256" key="8">
    <source>
        <dbReference type="ARBA" id="ARBA00022982"/>
    </source>
</evidence>
<evidence type="ECO:0000256" key="12">
    <source>
        <dbReference type="ARBA" id="ARBA00032352"/>
    </source>
</evidence>
<dbReference type="PIRSF" id="PIRSF006643">
    <property type="entry name" value="NDUA6"/>
    <property type="match status" value="1"/>
</dbReference>
<dbReference type="CDD" id="cd20266">
    <property type="entry name" value="Complex1_LYR_NDUFA6_LYRM6"/>
    <property type="match status" value="1"/>
</dbReference>
<keyword evidence="8" id="KW-0249">Electron transport</keyword>
<evidence type="ECO:0000256" key="2">
    <source>
        <dbReference type="ARBA" id="ARBA00009508"/>
    </source>
</evidence>
<dbReference type="GO" id="GO:0045271">
    <property type="term" value="C:respiratory chain complex I"/>
    <property type="evidence" value="ECO:0007669"/>
    <property type="project" value="InterPro"/>
</dbReference>
<keyword evidence="9" id="KW-0496">Mitochondrion</keyword>
<reference evidence="14" key="1">
    <citation type="submission" date="2014-03" db="EMBL/GenBank/DDBJ databases">
        <title>The sialotranscriptome of Amblyomma triste, Amblyomma parvum and Amblyomma cajennense ticks, uncovered by 454-based RNA-seq.</title>
        <authorList>
            <person name="Garcia G.R."/>
            <person name="Gardinassi L.G."/>
            <person name="Ribeiro J.M."/>
            <person name="Anatrielo E."/>
            <person name="Ferreira B.R."/>
            <person name="Moreira H.N."/>
            <person name="Mafra C."/>
            <person name="Olegario M.M."/>
            <person name="Szabo P.J."/>
            <person name="Miranda-Santos I.K."/>
            <person name="Maruyama S.R."/>
        </authorList>
    </citation>
    <scope>NUCLEOTIDE SEQUENCE</scope>
    <source>
        <strain evidence="14">Araguapaz</strain>
        <tissue evidence="14">Salivary glands</tissue>
    </source>
</reference>
<evidence type="ECO:0000256" key="5">
    <source>
        <dbReference type="ARBA" id="ARBA00022448"/>
    </source>
</evidence>
<dbReference type="PANTHER" id="PTHR12964:SF0">
    <property type="entry name" value="NADH DEHYDROGENASE [UBIQUINONE] 1 ALPHA SUBCOMPLEX SUBUNIT 6"/>
    <property type="match status" value="1"/>
</dbReference>
<comment type="subcellular location">
    <subcellularLocation>
        <location evidence="1">Mitochondrion inner membrane</location>
        <topology evidence="1">Peripheral membrane protein</topology>
        <orientation evidence="1">Matrix side</orientation>
    </subcellularLocation>
</comment>
<dbReference type="EMBL" id="GBBL01002319">
    <property type="protein sequence ID" value="JAC25001.1"/>
    <property type="molecule type" value="mRNA"/>
</dbReference>
<dbReference type="InterPro" id="IPR045299">
    <property type="entry name" value="Complex1_LYR_NDUFA6_LYRM6"/>
</dbReference>
<keyword evidence="10" id="KW-0472">Membrane</keyword>
<keyword evidence="7" id="KW-0999">Mitochondrion inner membrane</keyword>
<keyword evidence="5" id="KW-0813">Transport</keyword>
<protein>
    <recommendedName>
        <fullName evidence="4">NADH dehydrogenase [ubiquinone] 1 alpha subcomplex subunit 6</fullName>
    </recommendedName>
    <alternativeName>
        <fullName evidence="11">Complex I-B14</fullName>
    </alternativeName>
    <alternativeName>
        <fullName evidence="12">NADH-ubiquinone oxidoreductase B14 subunit</fullName>
    </alternativeName>
</protein>
<comment type="subunit">
    <text evidence="3">Mammalian complex I is composed of 45 different subunits.</text>
</comment>
<dbReference type="PANTHER" id="PTHR12964">
    <property type="entry name" value="NADH-UBIQUINONE OXIDOREDUCTASE B14 SUBUNIT"/>
    <property type="match status" value="1"/>
</dbReference>
<dbReference type="AlphaFoldDB" id="A0A023FT92"/>
<sequence>MASNLVKSTARTVKPLLSLDQSEARRRALNLYKAWYRQMPHIVKIYDIPVSAEQARAKLREEYLKNKHVRDIRAIDLLVIKGQMELVETLSIFKQKSHVMNYFKETVNPKPTDFMSKFLSGY</sequence>
<dbReference type="InterPro" id="IPR016488">
    <property type="entry name" value="NADH_Ub_cplx-1_asu_su-6"/>
</dbReference>
<evidence type="ECO:0000256" key="3">
    <source>
        <dbReference type="ARBA" id="ARBA00011790"/>
    </source>
</evidence>
<keyword evidence="6" id="KW-0679">Respiratory chain</keyword>
<evidence type="ECO:0000256" key="9">
    <source>
        <dbReference type="ARBA" id="ARBA00023128"/>
    </source>
</evidence>
<accession>A0A023FT92</accession>
<name>A0A023FT92_AMBPA</name>
<evidence type="ECO:0000256" key="4">
    <source>
        <dbReference type="ARBA" id="ARBA00016386"/>
    </source>
</evidence>
<evidence type="ECO:0000256" key="13">
    <source>
        <dbReference type="ARBA" id="ARBA00046116"/>
    </source>
</evidence>
<comment type="function">
    <text evidence="13">Accessory subunit of the mitochondrial membrane respiratory chain NADH dehydrogenase (Complex I), that is believed to be not involved in catalysis. Required for proper complex I assembly. Complex I functions in the transfer of electrons from NADH to the respiratory chain. The immediate electron acceptor for the enzyme is believed to be ubiquinone.</text>
</comment>
<organism evidence="14">
    <name type="scientific">Amblyomma parvum</name>
    <name type="common">South American tick</name>
    <dbReference type="NCBI Taxonomy" id="251391"/>
    <lineage>
        <taxon>Eukaryota</taxon>
        <taxon>Metazoa</taxon>
        <taxon>Ecdysozoa</taxon>
        <taxon>Arthropoda</taxon>
        <taxon>Chelicerata</taxon>
        <taxon>Arachnida</taxon>
        <taxon>Acari</taxon>
        <taxon>Parasitiformes</taxon>
        <taxon>Ixodida</taxon>
        <taxon>Ixodoidea</taxon>
        <taxon>Ixodidae</taxon>
        <taxon>Amblyomminae</taxon>
        <taxon>Amblyomma</taxon>
    </lineage>
</organism>
<proteinExistence type="evidence at transcript level"/>
<comment type="similarity">
    <text evidence="2">Belongs to the complex I LYR family.</text>
</comment>
<evidence type="ECO:0000256" key="10">
    <source>
        <dbReference type="ARBA" id="ARBA00023136"/>
    </source>
</evidence>
<dbReference type="GO" id="GO:0005743">
    <property type="term" value="C:mitochondrial inner membrane"/>
    <property type="evidence" value="ECO:0007669"/>
    <property type="project" value="UniProtKB-SubCell"/>
</dbReference>
<evidence type="ECO:0000256" key="11">
    <source>
        <dbReference type="ARBA" id="ARBA00030213"/>
    </source>
</evidence>
<evidence type="ECO:0000256" key="7">
    <source>
        <dbReference type="ARBA" id="ARBA00022792"/>
    </source>
</evidence>
<evidence type="ECO:0000256" key="1">
    <source>
        <dbReference type="ARBA" id="ARBA00004443"/>
    </source>
</evidence>
<evidence type="ECO:0000313" key="14">
    <source>
        <dbReference type="EMBL" id="JAC25001.1"/>
    </source>
</evidence>
<dbReference type="GO" id="GO:0006979">
    <property type="term" value="P:response to oxidative stress"/>
    <property type="evidence" value="ECO:0007669"/>
    <property type="project" value="TreeGrafter"/>
</dbReference>
<evidence type="ECO:0000256" key="6">
    <source>
        <dbReference type="ARBA" id="ARBA00022660"/>
    </source>
</evidence>